<protein>
    <submittedName>
        <fullName evidence="1">Uncharacterized protein</fullName>
    </submittedName>
</protein>
<dbReference type="AlphaFoldDB" id="A0A7C1E2E9"/>
<proteinExistence type="predicted"/>
<name>A0A7C1E2E9_9CREN</name>
<gene>
    <name evidence="1" type="ORF">ENO04_06505</name>
</gene>
<accession>A0A7C1E2E9</accession>
<comment type="caution">
    <text evidence="1">The sequence shown here is derived from an EMBL/GenBank/DDBJ whole genome shotgun (WGS) entry which is preliminary data.</text>
</comment>
<reference evidence="1" key="1">
    <citation type="journal article" date="2020" name="mSystems">
        <title>Genome- and Community-Level Interaction Insights into Carbon Utilization and Element Cycling Functions of Hydrothermarchaeota in Hydrothermal Sediment.</title>
        <authorList>
            <person name="Zhou Z."/>
            <person name="Liu Y."/>
            <person name="Xu W."/>
            <person name="Pan J."/>
            <person name="Luo Z.H."/>
            <person name="Li M."/>
        </authorList>
    </citation>
    <scope>NUCLEOTIDE SEQUENCE [LARGE SCALE GENOMIC DNA]</scope>
    <source>
        <strain evidence="1">SpSt-123</strain>
    </source>
</reference>
<sequence length="161" mass="18055">MVISGFGNPYKKDIVEKIASERGLVIAESKPALDKQFFGKMDFYEEASIVIGNAISAYKQDSQRENAVIPYHPAEQLSIVELKLLRLDPLSRAAVQQLLAKAYDEIKALKKPDILVYLAPVDADPESRWLGRKLFSIFEEIIGLERVVLVTKPLDKIGLKV</sequence>
<evidence type="ECO:0000313" key="1">
    <source>
        <dbReference type="EMBL" id="HDS11239.1"/>
    </source>
</evidence>
<organism evidence="1">
    <name type="scientific">Fervidicoccus fontis</name>
    <dbReference type="NCBI Taxonomy" id="683846"/>
    <lineage>
        <taxon>Archaea</taxon>
        <taxon>Thermoproteota</taxon>
        <taxon>Thermoprotei</taxon>
        <taxon>Fervidicoccales</taxon>
        <taxon>Fervidicoccaceae</taxon>
        <taxon>Fervidicoccus</taxon>
    </lineage>
</organism>
<dbReference type="EMBL" id="DSDY01000192">
    <property type="protein sequence ID" value="HDS11239.1"/>
    <property type="molecule type" value="Genomic_DNA"/>
</dbReference>